<organism evidence="2 3">
    <name type="scientific">Armillaria borealis</name>
    <dbReference type="NCBI Taxonomy" id="47425"/>
    <lineage>
        <taxon>Eukaryota</taxon>
        <taxon>Fungi</taxon>
        <taxon>Dikarya</taxon>
        <taxon>Basidiomycota</taxon>
        <taxon>Agaricomycotina</taxon>
        <taxon>Agaricomycetes</taxon>
        <taxon>Agaricomycetidae</taxon>
        <taxon>Agaricales</taxon>
        <taxon>Marasmiineae</taxon>
        <taxon>Physalacriaceae</taxon>
        <taxon>Armillaria</taxon>
    </lineage>
</organism>
<sequence length="238" mass="26922">MYPQMTSSPTSSDSNLDPTSGLFYEPPFQNAITAGMGWDKNLCGILHSKFPMSYSAYKEIASAYAEILQLFEASNSNLVGFYYRSDLKQILSSLEYFVHYSKLDRGALRDGQLFDYIRNPSTRNGVANYDADTRCQSKTMSSKIETGISLLRDRTGLEQRYKDFDNRRLLGFITRVSMILAEISIAIFVCMIVLAVALPWHWKFIISKAAFALAIGAVAYIGMFSLFEIDSHSFRPRI</sequence>
<proteinExistence type="predicted"/>
<evidence type="ECO:0000256" key="1">
    <source>
        <dbReference type="SAM" id="Phobius"/>
    </source>
</evidence>
<evidence type="ECO:0000313" key="3">
    <source>
        <dbReference type="Proteomes" id="UP001175226"/>
    </source>
</evidence>
<keyword evidence="1" id="KW-0812">Transmembrane</keyword>
<evidence type="ECO:0000313" key="2">
    <source>
        <dbReference type="EMBL" id="KAK0436776.1"/>
    </source>
</evidence>
<reference evidence="2" key="1">
    <citation type="submission" date="2023-06" db="EMBL/GenBank/DDBJ databases">
        <authorList>
            <consortium name="Lawrence Berkeley National Laboratory"/>
            <person name="Ahrendt S."/>
            <person name="Sahu N."/>
            <person name="Indic B."/>
            <person name="Wong-Bajracharya J."/>
            <person name="Merenyi Z."/>
            <person name="Ke H.-M."/>
            <person name="Monk M."/>
            <person name="Kocsube S."/>
            <person name="Drula E."/>
            <person name="Lipzen A."/>
            <person name="Balint B."/>
            <person name="Henrissat B."/>
            <person name="Andreopoulos B."/>
            <person name="Martin F.M."/>
            <person name="Harder C.B."/>
            <person name="Rigling D."/>
            <person name="Ford K.L."/>
            <person name="Foster G.D."/>
            <person name="Pangilinan J."/>
            <person name="Papanicolaou A."/>
            <person name="Barry K."/>
            <person name="LaButti K."/>
            <person name="Viragh M."/>
            <person name="Koriabine M."/>
            <person name="Yan M."/>
            <person name="Riley R."/>
            <person name="Champramary S."/>
            <person name="Plett K.L."/>
            <person name="Tsai I.J."/>
            <person name="Slot J."/>
            <person name="Sipos G."/>
            <person name="Plett J."/>
            <person name="Nagy L.G."/>
            <person name="Grigoriev I.V."/>
        </authorList>
    </citation>
    <scope>NUCLEOTIDE SEQUENCE</scope>
    <source>
        <strain evidence="2">FPL87.14</strain>
    </source>
</reference>
<keyword evidence="3" id="KW-1185">Reference proteome</keyword>
<dbReference type="Proteomes" id="UP001175226">
    <property type="component" value="Unassembled WGS sequence"/>
</dbReference>
<comment type="caution">
    <text evidence="2">The sequence shown here is derived from an EMBL/GenBank/DDBJ whole genome shotgun (WGS) entry which is preliminary data.</text>
</comment>
<dbReference type="EMBL" id="JAUEPT010000053">
    <property type="protein sequence ID" value="KAK0436776.1"/>
    <property type="molecule type" value="Genomic_DNA"/>
</dbReference>
<dbReference type="AlphaFoldDB" id="A0AA39J616"/>
<feature type="transmembrane region" description="Helical" evidence="1">
    <location>
        <begin position="204"/>
        <end position="227"/>
    </location>
</feature>
<gene>
    <name evidence="2" type="ORF">EV421DRAFT_1106440</name>
</gene>
<protein>
    <submittedName>
        <fullName evidence="2">Uncharacterized protein</fullName>
    </submittedName>
</protein>
<name>A0AA39J616_9AGAR</name>
<feature type="transmembrane region" description="Helical" evidence="1">
    <location>
        <begin position="169"/>
        <end position="198"/>
    </location>
</feature>
<keyword evidence="1" id="KW-1133">Transmembrane helix</keyword>
<keyword evidence="1" id="KW-0472">Membrane</keyword>
<accession>A0AA39J616</accession>